<dbReference type="EMBL" id="JBEOZM010000002">
    <property type="protein sequence ID" value="MER6266828.1"/>
    <property type="molecule type" value="Genomic_DNA"/>
</dbReference>
<reference evidence="2 3" key="1">
    <citation type="submission" date="2024-06" db="EMBL/GenBank/DDBJ databases">
        <title>The Natural Products Discovery Center: Release of the First 8490 Sequenced Strains for Exploring Actinobacteria Biosynthetic Diversity.</title>
        <authorList>
            <person name="Kalkreuter E."/>
            <person name="Kautsar S.A."/>
            <person name="Yang D."/>
            <person name="Bader C.D."/>
            <person name="Teijaro C.N."/>
            <person name="Fluegel L."/>
            <person name="Davis C.M."/>
            <person name="Simpson J.R."/>
            <person name="Lauterbach L."/>
            <person name="Steele A.D."/>
            <person name="Gui C."/>
            <person name="Meng S."/>
            <person name="Li G."/>
            <person name="Viehrig K."/>
            <person name="Ye F."/>
            <person name="Su P."/>
            <person name="Kiefer A.F."/>
            <person name="Nichols A."/>
            <person name="Cepeda A.J."/>
            <person name="Yan W."/>
            <person name="Fan B."/>
            <person name="Jiang Y."/>
            <person name="Adhikari A."/>
            <person name="Zheng C.-J."/>
            <person name="Schuster L."/>
            <person name="Cowan T.M."/>
            <person name="Smanski M.J."/>
            <person name="Chevrette M.G."/>
            <person name="De Carvalho L.P.S."/>
            <person name="Shen B."/>
        </authorList>
    </citation>
    <scope>NUCLEOTIDE SEQUENCE [LARGE SCALE GENOMIC DNA]</scope>
    <source>
        <strain evidence="2 3">NPDC001694</strain>
    </source>
</reference>
<protein>
    <submittedName>
        <fullName evidence="2">Uncharacterized protein</fullName>
    </submittedName>
</protein>
<evidence type="ECO:0000256" key="1">
    <source>
        <dbReference type="SAM" id="MobiDB-lite"/>
    </source>
</evidence>
<keyword evidence="3" id="KW-1185">Reference proteome</keyword>
<accession>A0ABV1T9W9</accession>
<feature type="region of interest" description="Disordered" evidence="1">
    <location>
        <begin position="1"/>
        <end position="40"/>
    </location>
</feature>
<sequence length="54" mass="5376">MPTGGMPSGGPGGGGGMGGPNGTPTQQHIHTVIRTPNGGDYGVDLLKLHLETDH</sequence>
<name>A0ABV1T9W9_9ACTN</name>
<dbReference type="Proteomes" id="UP001490365">
    <property type="component" value="Unassembled WGS sequence"/>
</dbReference>
<proteinExistence type="predicted"/>
<feature type="compositionally biased region" description="Gly residues" evidence="1">
    <location>
        <begin position="1"/>
        <end position="21"/>
    </location>
</feature>
<dbReference type="RefSeq" id="WP_351955497.1">
    <property type="nucleotide sequence ID" value="NZ_JBEOZM010000002.1"/>
</dbReference>
<gene>
    <name evidence="2" type="ORF">ABT211_05945</name>
</gene>
<evidence type="ECO:0000313" key="2">
    <source>
        <dbReference type="EMBL" id="MER6266828.1"/>
    </source>
</evidence>
<organism evidence="2 3">
    <name type="scientific">Streptomyces sp. 900105755</name>
    <dbReference type="NCBI Taxonomy" id="3154389"/>
    <lineage>
        <taxon>Bacteria</taxon>
        <taxon>Bacillati</taxon>
        <taxon>Actinomycetota</taxon>
        <taxon>Actinomycetes</taxon>
        <taxon>Kitasatosporales</taxon>
        <taxon>Streptomycetaceae</taxon>
        <taxon>Streptomyces</taxon>
    </lineage>
</organism>
<evidence type="ECO:0000313" key="3">
    <source>
        <dbReference type="Proteomes" id="UP001490365"/>
    </source>
</evidence>
<comment type="caution">
    <text evidence="2">The sequence shown here is derived from an EMBL/GenBank/DDBJ whole genome shotgun (WGS) entry which is preliminary data.</text>
</comment>